<dbReference type="PROSITE" id="PS51774">
    <property type="entry name" value="NAB"/>
    <property type="match status" value="1"/>
</dbReference>
<keyword evidence="1 3" id="KW-0175">Coiled coil</keyword>
<dbReference type="InterPro" id="IPR051861">
    <property type="entry name" value="NET_actin-binding_domain"/>
</dbReference>
<dbReference type="Pfam" id="PF07765">
    <property type="entry name" value="KIP1"/>
    <property type="match status" value="1"/>
</dbReference>
<dbReference type="PANTHER" id="PTHR32258">
    <property type="entry name" value="PROTEIN NETWORKED 4A"/>
    <property type="match status" value="1"/>
</dbReference>
<evidence type="ECO:0000256" key="4">
    <source>
        <dbReference type="SAM" id="MobiDB-lite"/>
    </source>
</evidence>
<dbReference type="AlphaFoldDB" id="A0AAV1X399"/>
<accession>A0AAV1X399</accession>
<evidence type="ECO:0000256" key="2">
    <source>
        <dbReference type="ARBA" id="ARBA00038006"/>
    </source>
</evidence>
<reference evidence="6 7" key="1">
    <citation type="submission" date="2024-03" db="EMBL/GenBank/DDBJ databases">
        <authorList>
            <person name="Martinez-Hernandez J."/>
        </authorList>
    </citation>
    <scope>NUCLEOTIDE SEQUENCE [LARGE SCALE GENOMIC DNA]</scope>
</reference>
<protein>
    <recommendedName>
        <fullName evidence="5">NAB domain-containing protein</fullName>
    </recommendedName>
</protein>
<dbReference type="EMBL" id="CAXHTB010000012">
    <property type="protein sequence ID" value="CAL0316189.1"/>
    <property type="molecule type" value="Genomic_DNA"/>
</dbReference>
<comment type="caution">
    <text evidence="6">The sequence shown here is derived from an EMBL/GenBank/DDBJ whole genome shotgun (WGS) entry which is preliminary data.</text>
</comment>
<proteinExistence type="inferred from homology"/>
<feature type="domain" description="NAB" evidence="5">
    <location>
        <begin position="10"/>
        <end position="92"/>
    </location>
</feature>
<sequence length="265" mass="31296">MTQLMKNQQPQWWWLESHNSTTKRSTWLQSTLTELNEKTKAMLKLIEEDADSFAKRAEMYYKKRPELISMVQDFYRTHRSLAESYDQVKPDTGFRQLKIGGSQPSSPRKLLNFGDNGYDIYAESFDVEESIKSEVDDPEKEEEYEEEEEEEEIGANSDNNCIKEEHAICDEVMMLREEVERLRKENRAQKYQLKQKDGEKIKVIRQMSLAIDFLKQENIKMRSFIAKESKKNWKTPFDFNKLMGALSRKLLNMGIRRNQPSVVAL</sequence>
<evidence type="ECO:0000256" key="1">
    <source>
        <dbReference type="ARBA" id="ARBA00023054"/>
    </source>
</evidence>
<keyword evidence="7" id="KW-1185">Reference proteome</keyword>
<evidence type="ECO:0000256" key="3">
    <source>
        <dbReference type="SAM" id="Coils"/>
    </source>
</evidence>
<dbReference type="PANTHER" id="PTHR32258:SF28">
    <property type="entry name" value="PROTEIN NETWORKED 3A-RELATED"/>
    <property type="match status" value="1"/>
</dbReference>
<comment type="similarity">
    <text evidence="2">Belongs to the NET family.</text>
</comment>
<evidence type="ECO:0000313" key="6">
    <source>
        <dbReference type="EMBL" id="CAL0316189.1"/>
    </source>
</evidence>
<feature type="region of interest" description="Disordered" evidence="4">
    <location>
        <begin position="131"/>
        <end position="156"/>
    </location>
</feature>
<feature type="coiled-coil region" evidence="3">
    <location>
        <begin position="172"/>
        <end position="199"/>
    </location>
</feature>
<feature type="compositionally biased region" description="Acidic residues" evidence="4">
    <location>
        <begin position="136"/>
        <end position="153"/>
    </location>
</feature>
<organism evidence="6 7">
    <name type="scientific">Lupinus luteus</name>
    <name type="common">European yellow lupine</name>
    <dbReference type="NCBI Taxonomy" id="3873"/>
    <lineage>
        <taxon>Eukaryota</taxon>
        <taxon>Viridiplantae</taxon>
        <taxon>Streptophyta</taxon>
        <taxon>Embryophyta</taxon>
        <taxon>Tracheophyta</taxon>
        <taxon>Spermatophyta</taxon>
        <taxon>Magnoliopsida</taxon>
        <taxon>eudicotyledons</taxon>
        <taxon>Gunneridae</taxon>
        <taxon>Pentapetalae</taxon>
        <taxon>rosids</taxon>
        <taxon>fabids</taxon>
        <taxon>Fabales</taxon>
        <taxon>Fabaceae</taxon>
        <taxon>Papilionoideae</taxon>
        <taxon>50 kb inversion clade</taxon>
        <taxon>genistoids sensu lato</taxon>
        <taxon>core genistoids</taxon>
        <taxon>Genisteae</taxon>
        <taxon>Lupinus</taxon>
    </lineage>
</organism>
<gene>
    <name evidence="6" type="ORF">LLUT_LOCUS17249</name>
</gene>
<dbReference type="InterPro" id="IPR011684">
    <property type="entry name" value="NAB"/>
</dbReference>
<dbReference type="GO" id="GO:0003779">
    <property type="term" value="F:actin binding"/>
    <property type="evidence" value="ECO:0007669"/>
    <property type="project" value="InterPro"/>
</dbReference>
<evidence type="ECO:0000259" key="5">
    <source>
        <dbReference type="PROSITE" id="PS51774"/>
    </source>
</evidence>
<evidence type="ECO:0000313" key="7">
    <source>
        <dbReference type="Proteomes" id="UP001497480"/>
    </source>
</evidence>
<name>A0AAV1X399_LUPLU</name>
<dbReference type="GO" id="GO:0005774">
    <property type="term" value="C:vacuolar membrane"/>
    <property type="evidence" value="ECO:0007669"/>
    <property type="project" value="TreeGrafter"/>
</dbReference>
<dbReference type="Proteomes" id="UP001497480">
    <property type="component" value="Unassembled WGS sequence"/>
</dbReference>